<name>A6HWK6_RAT</name>
<accession>A6HWK6</accession>
<reference evidence="2" key="1">
    <citation type="submission" date="2005-09" db="EMBL/GenBank/DDBJ databases">
        <authorList>
            <person name="Mural R.J."/>
            <person name="Li P.W."/>
            <person name="Adams M.D."/>
            <person name="Amanatides P.G."/>
            <person name="Baden-Tillson H."/>
            <person name="Barnstead M."/>
            <person name="Chin S.H."/>
            <person name="Dew I."/>
            <person name="Evans C.A."/>
            <person name="Ferriera S."/>
            <person name="Flanigan M."/>
            <person name="Fosler C."/>
            <person name="Glodek A."/>
            <person name="Gu Z."/>
            <person name="Holt R.A."/>
            <person name="Jennings D."/>
            <person name="Kraft C.L."/>
            <person name="Lu F."/>
            <person name="Nguyen T."/>
            <person name="Nusskern D.R."/>
            <person name="Pfannkoch C.M."/>
            <person name="Sitter C."/>
            <person name="Sutton G.G."/>
            <person name="Venter J.C."/>
            <person name="Wang Z."/>
            <person name="Woodage T."/>
            <person name="Zheng X.H."/>
            <person name="Zhong F."/>
        </authorList>
    </citation>
    <scope>NUCLEOTIDE SEQUENCE [LARGE SCALE GENOMIC DNA]</scope>
    <source>
        <strain>BN</strain>
        <strain evidence="2">Sprague-Dawley</strain>
    </source>
</reference>
<dbReference type="Proteomes" id="UP000234681">
    <property type="component" value="Chromosome 2"/>
</dbReference>
<evidence type="ECO:0000313" key="1">
    <source>
        <dbReference type="EMBL" id="EDL82492.1"/>
    </source>
</evidence>
<organism evidence="1 2">
    <name type="scientific">Rattus norvegicus</name>
    <name type="common">Rat</name>
    <dbReference type="NCBI Taxonomy" id="10116"/>
    <lineage>
        <taxon>Eukaryota</taxon>
        <taxon>Metazoa</taxon>
        <taxon>Chordata</taxon>
        <taxon>Craniata</taxon>
        <taxon>Vertebrata</taxon>
        <taxon>Euteleostomi</taxon>
        <taxon>Mammalia</taxon>
        <taxon>Eutheria</taxon>
        <taxon>Euarchontoglires</taxon>
        <taxon>Glires</taxon>
        <taxon>Rodentia</taxon>
        <taxon>Myomorpha</taxon>
        <taxon>Muroidea</taxon>
        <taxon>Muridae</taxon>
        <taxon>Murinae</taxon>
        <taxon>Rattus</taxon>
    </lineage>
</organism>
<dbReference type="AlphaFoldDB" id="A6HWK6"/>
<gene>
    <name evidence="1" type="ORF">rCG_28885</name>
</gene>
<protein>
    <submittedName>
        <fullName evidence="1">RCG28885</fullName>
    </submittedName>
</protein>
<sequence>MSMDRRRAQCRRNYPCVNRRLA</sequence>
<proteinExistence type="predicted"/>
<dbReference type="EMBL" id="CH473952">
    <property type="protein sequence ID" value="EDL82492.1"/>
    <property type="molecule type" value="Genomic_DNA"/>
</dbReference>
<evidence type="ECO:0000313" key="2">
    <source>
        <dbReference type="Proteomes" id="UP000234681"/>
    </source>
</evidence>